<evidence type="ECO:0000313" key="2">
    <source>
        <dbReference type="EMBL" id="MFD1045685.1"/>
    </source>
</evidence>
<proteinExistence type="predicted"/>
<gene>
    <name evidence="2" type="ORF">ACFQ1S_08965</name>
</gene>
<accession>A0ABW3M9U1</accession>
<dbReference type="Proteomes" id="UP001597045">
    <property type="component" value="Unassembled WGS sequence"/>
</dbReference>
<comment type="caution">
    <text evidence="2">The sequence shown here is derived from an EMBL/GenBank/DDBJ whole genome shotgun (WGS) entry which is preliminary data.</text>
</comment>
<keyword evidence="3" id="KW-1185">Reference proteome</keyword>
<feature type="region of interest" description="Disordered" evidence="1">
    <location>
        <begin position="92"/>
        <end position="115"/>
    </location>
</feature>
<sequence>QTTTAPASERQQDGTTLPTGTPHIIPAEGTGTVPPRLLVPVPDRDENPGEDVRQAARRRYLKTLADGLPCTGRELADMYGMSERWGRYQIRAARRTHTTPTTQEAPSQEPDAHER</sequence>
<organism evidence="2 3">
    <name type="scientific">Kibdelosporangium lantanae</name>
    <dbReference type="NCBI Taxonomy" id="1497396"/>
    <lineage>
        <taxon>Bacteria</taxon>
        <taxon>Bacillati</taxon>
        <taxon>Actinomycetota</taxon>
        <taxon>Actinomycetes</taxon>
        <taxon>Pseudonocardiales</taxon>
        <taxon>Pseudonocardiaceae</taxon>
        <taxon>Kibdelosporangium</taxon>
    </lineage>
</organism>
<reference evidence="3" key="1">
    <citation type="journal article" date="2019" name="Int. J. Syst. Evol. Microbiol.">
        <title>The Global Catalogue of Microorganisms (GCM) 10K type strain sequencing project: providing services to taxonomists for standard genome sequencing and annotation.</title>
        <authorList>
            <consortium name="The Broad Institute Genomics Platform"/>
            <consortium name="The Broad Institute Genome Sequencing Center for Infectious Disease"/>
            <person name="Wu L."/>
            <person name="Ma J."/>
        </authorList>
    </citation>
    <scope>NUCLEOTIDE SEQUENCE [LARGE SCALE GENOMIC DNA]</scope>
    <source>
        <strain evidence="3">JCM 31486</strain>
    </source>
</reference>
<dbReference type="EMBL" id="JBHTIS010000380">
    <property type="protein sequence ID" value="MFD1045685.1"/>
    <property type="molecule type" value="Genomic_DNA"/>
</dbReference>
<evidence type="ECO:0008006" key="4">
    <source>
        <dbReference type="Google" id="ProtNLM"/>
    </source>
</evidence>
<feature type="compositionally biased region" description="Basic and acidic residues" evidence="1">
    <location>
        <begin position="42"/>
        <end position="54"/>
    </location>
</feature>
<name>A0ABW3M9U1_9PSEU</name>
<evidence type="ECO:0000313" key="3">
    <source>
        <dbReference type="Proteomes" id="UP001597045"/>
    </source>
</evidence>
<evidence type="ECO:0000256" key="1">
    <source>
        <dbReference type="SAM" id="MobiDB-lite"/>
    </source>
</evidence>
<feature type="non-terminal residue" evidence="2">
    <location>
        <position position="1"/>
    </location>
</feature>
<feature type="region of interest" description="Disordered" evidence="1">
    <location>
        <begin position="1"/>
        <end position="54"/>
    </location>
</feature>
<protein>
    <recommendedName>
        <fullName evidence="4">Transcriptional regulator</fullName>
    </recommendedName>
</protein>